<feature type="compositionally biased region" description="Basic and acidic residues" evidence="1">
    <location>
        <begin position="1"/>
        <end position="10"/>
    </location>
</feature>
<protein>
    <submittedName>
        <fullName evidence="3">Phospholipid-transporting ATPase (EC)</fullName>
    </submittedName>
</protein>
<accession>A0A5K1JYE8</accession>
<evidence type="ECO:0000313" key="3">
    <source>
        <dbReference type="EMBL" id="VWO97318.1"/>
    </source>
</evidence>
<name>A0A5K1JYE8_9APHY</name>
<reference evidence="3" key="1">
    <citation type="submission" date="2019-10" db="EMBL/GenBank/DDBJ databases">
        <authorList>
            <person name="Nor Muhammad N."/>
        </authorList>
    </citation>
    <scope>NUCLEOTIDE SEQUENCE</scope>
</reference>
<proteinExistence type="predicted"/>
<sequence>MSFFRRHDNPDELDTDEENNDAIDPELRLRTVRTAASTIAESIRQEQRAERRKSMRKKSKGSFFRRNTEKRRQDSGDSDQPSSQPSIHGRRRNVYVNLPLPADEQDSHGEPVVRYARNKVRTSKYTIVTFIPRNLYEQFRR</sequence>
<dbReference type="InterPro" id="IPR032631">
    <property type="entry name" value="P-type_ATPase_N"/>
</dbReference>
<organism evidence="3">
    <name type="scientific">Ganoderma boninense</name>
    <dbReference type="NCBI Taxonomy" id="34458"/>
    <lineage>
        <taxon>Eukaryota</taxon>
        <taxon>Fungi</taxon>
        <taxon>Dikarya</taxon>
        <taxon>Basidiomycota</taxon>
        <taxon>Agaricomycotina</taxon>
        <taxon>Agaricomycetes</taxon>
        <taxon>Polyporales</taxon>
        <taxon>Polyporaceae</taxon>
        <taxon>Ganoderma</taxon>
    </lineage>
</organism>
<gene>
    <name evidence="3" type="primary">Q9C2Y4</name>
</gene>
<evidence type="ECO:0000259" key="2">
    <source>
        <dbReference type="Pfam" id="PF16209"/>
    </source>
</evidence>
<feature type="compositionally biased region" description="Basic and acidic residues" evidence="1">
    <location>
        <begin position="66"/>
        <end position="75"/>
    </location>
</feature>
<dbReference type="AlphaFoldDB" id="A0A5K1JYE8"/>
<feature type="domain" description="P-type ATPase N-terminal" evidence="2">
    <location>
        <begin position="112"/>
        <end position="141"/>
    </location>
</feature>
<dbReference type="Pfam" id="PF16209">
    <property type="entry name" value="PhoLip_ATPase_N"/>
    <property type="match status" value="1"/>
</dbReference>
<dbReference type="EMBL" id="LR726258">
    <property type="protein sequence ID" value="VWO97318.1"/>
    <property type="molecule type" value="Genomic_DNA"/>
</dbReference>
<evidence type="ECO:0000256" key="1">
    <source>
        <dbReference type="SAM" id="MobiDB-lite"/>
    </source>
</evidence>
<feature type="compositionally biased region" description="Acidic residues" evidence="1">
    <location>
        <begin position="11"/>
        <end position="24"/>
    </location>
</feature>
<feature type="compositionally biased region" description="Basic residues" evidence="1">
    <location>
        <begin position="50"/>
        <end position="60"/>
    </location>
</feature>
<feature type="region of interest" description="Disordered" evidence="1">
    <location>
        <begin position="1"/>
        <end position="110"/>
    </location>
</feature>